<dbReference type="AlphaFoldDB" id="A0A3D8IS05"/>
<accession>A0A3D8IS05</accession>
<dbReference type="RefSeq" id="WP_115570859.1">
    <property type="nucleotide sequence ID" value="NZ_NXLT01000002.1"/>
</dbReference>
<name>A0A3D8IS05_9HELI</name>
<dbReference type="Pfam" id="PF02169">
    <property type="entry name" value="LPP20"/>
    <property type="match status" value="1"/>
</dbReference>
<keyword evidence="3" id="KW-1185">Reference proteome</keyword>
<gene>
    <name evidence="2" type="ORF">CQA54_03945</name>
</gene>
<comment type="caution">
    <text evidence="2">The sequence shown here is derived from an EMBL/GenBank/DDBJ whole genome shotgun (WGS) entry which is preliminary data.</text>
</comment>
<organism evidence="2 3">
    <name type="scientific">Helicobacter equorum</name>
    <dbReference type="NCBI Taxonomy" id="361872"/>
    <lineage>
        <taxon>Bacteria</taxon>
        <taxon>Pseudomonadati</taxon>
        <taxon>Campylobacterota</taxon>
        <taxon>Epsilonproteobacteria</taxon>
        <taxon>Campylobacterales</taxon>
        <taxon>Helicobacteraceae</taxon>
        <taxon>Helicobacter</taxon>
    </lineage>
</organism>
<evidence type="ECO:0000313" key="2">
    <source>
        <dbReference type="EMBL" id="RDU68067.1"/>
    </source>
</evidence>
<dbReference type="Gene3D" id="3.10.28.20">
    <property type="entry name" value="Acetamidase/Formamidase-like domains"/>
    <property type="match status" value="1"/>
</dbReference>
<dbReference type="EMBL" id="NXLT01000002">
    <property type="protein sequence ID" value="RDU68067.1"/>
    <property type="molecule type" value="Genomic_DNA"/>
</dbReference>
<dbReference type="OrthoDB" id="5323987at2"/>
<evidence type="ECO:0000313" key="3">
    <source>
        <dbReference type="Proteomes" id="UP000256514"/>
    </source>
</evidence>
<evidence type="ECO:0000259" key="1">
    <source>
        <dbReference type="Pfam" id="PF02169"/>
    </source>
</evidence>
<dbReference type="InterPro" id="IPR024952">
    <property type="entry name" value="LPP20-like_dom"/>
</dbReference>
<feature type="domain" description="Lipoprotein LPP20-like" evidence="1">
    <location>
        <begin position="22"/>
        <end position="115"/>
    </location>
</feature>
<dbReference type="Proteomes" id="UP000256514">
    <property type="component" value="Unassembled WGS sequence"/>
</dbReference>
<proteinExistence type="predicted"/>
<dbReference type="PROSITE" id="PS51257">
    <property type="entry name" value="PROKAR_LIPOPROTEIN"/>
    <property type="match status" value="1"/>
</dbReference>
<reference evidence="2 3" key="1">
    <citation type="submission" date="2018-04" db="EMBL/GenBank/DDBJ databases">
        <title>Novel Campyloabacter and Helicobacter Species and Strains.</title>
        <authorList>
            <person name="Mannion A.J."/>
            <person name="Shen Z."/>
            <person name="Fox J.G."/>
        </authorList>
    </citation>
    <scope>NUCLEOTIDE SEQUENCE [LARGE SCALE GENOMIC DNA]</scope>
    <source>
        <strain evidence="2 3">MIT 12-6600</strain>
    </source>
</reference>
<protein>
    <recommendedName>
        <fullName evidence="1">Lipoprotein LPP20-like domain-containing protein</fullName>
    </recommendedName>
</protein>
<sequence>MQRFVLAIGIVLLGCHDTPTPPSWYYESQSDANNLYGVGNAKNLQTAKDNAITDMLSHIQVSISSNSHLMQQYRDGVESSTMSQSIEKDITKTTLSNVSYTTKRVGDEYFVRAQITKKDFITQLQKTQKQALQTLQSLNLTCQDITLSQYNTLAQELNKAFGAKSYLDALGETHAISLSPYMQILESNSPKPTIALVFETSLDSSWLKNYLQKELIKFYRLTTQSSQKITISFTMPTPTSIKLHAAITDCNGNPTFVTQISESLPTNTSLDTLGNRVGVLLYKKLLENIQ</sequence>